<protein>
    <recommendedName>
        <fullName evidence="3">Phage tail protein</fullName>
    </recommendedName>
</protein>
<dbReference type="Proteomes" id="UP001157138">
    <property type="component" value="Unassembled WGS sequence"/>
</dbReference>
<name>A0ABQ6ETD8_9VIBR</name>
<accession>A0ABQ6ETD8</accession>
<dbReference type="RefSeq" id="WP_284190222.1">
    <property type="nucleotide sequence ID" value="NZ_BSPW01000001.1"/>
</dbReference>
<comment type="caution">
    <text evidence="1">The sequence shown here is derived from an EMBL/GenBank/DDBJ whole genome shotgun (WGS) entry which is preliminary data.</text>
</comment>
<proteinExistence type="predicted"/>
<reference evidence="2" key="1">
    <citation type="journal article" date="2019" name="Int. J. Syst. Evol. Microbiol.">
        <title>The Global Catalogue of Microorganisms (GCM) 10K type strain sequencing project: providing services to taxonomists for standard genome sequencing and annotation.</title>
        <authorList>
            <consortium name="The Broad Institute Genomics Platform"/>
            <consortium name="The Broad Institute Genome Sequencing Center for Infectious Disease"/>
            <person name="Wu L."/>
            <person name="Ma J."/>
        </authorList>
    </citation>
    <scope>NUCLEOTIDE SEQUENCE [LARGE SCALE GENOMIC DNA]</scope>
    <source>
        <strain evidence="2">NBRC 108723</strain>
    </source>
</reference>
<gene>
    <name evidence="1" type="ORF">GCM10007938_00650</name>
</gene>
<organism evidence="1 2">
    <name type="scientific">Vibrio zhanjiangensis</name>
    <dbReference type="NCBI Taxonomy" id="1046128"/>
    <lineage>
        <taxon>Bacteria</taxon>
        <taxon>Pseudomonadati</taxon>
        <taxon>Pseudomonadota</taxon>
        <taxon>Gammaproteobacteria</taxon>
        <taxon>Vibrionales</taxon>
        <taxon>Vibrionaceae</taxon>
        <taxon>Vibrio</taxon>
    </lineage>
</organism>
<keyword evidence="2" id="KW-1185">Reference proteome</keyword>
<evidence type="ECO:0008006" key="3">
    <source>
        <dbReference type="Google" id="ProtNLM"/>
    </source>
</evidence>
<evidence type="ECO:0000313" key="2">
    <source>
        <dbReference type="Proteomes" id="UP001157138"/>
    </source>
</evidence>
<dbReference type="EMBL" id="BSPW01000001">
    <property type="protein sequence ID" value="GLT16289.1"/>
    <property type="molecule type" value="Genomic_DNA"/>
</dbReference>
<sequence length="106" mass="12230">MLLVETETGKISGVGDFTLEERPTGYHLVDGPYSKHGKIVENIAEISDEIAEIESLNVLSLRQKAYYQESDPLYLEWQYDKTAEKEQQWRDKVTEIKARYPLPPKA</sequence>
<evidence type="ECO:0000313" key="1">
    <source>
        <dbReference type="EMBL" id="GLT16289.1"/>
    </source>
</evidence>